<dbReference type="EMBL" id="HACG01021437">
    <property type="protein sequence ID" value="CEK68302.1"/>
    <property type="molecule type" value="Transcribed_RNA"/>
</dbReference>
<evidence type="ECO:0000256" key="4">
    <source>
        <dbReference type="ARBA" id="ARBA00023136"/>
    </source>
</evidence>
<feature type="transmembrane region" description="Helical" evidence="5">
    <location>
        <begin position="81"/>
        <end position="106"/>
    </location>
</feature>
<reference evidence="6" key="1">
    <citation type="submission" date="2014-12" db="EMBL/GenBank/DDBJ databases">
        <title>Insight into the proteome of Arion vulgaris.</title>
        <authorList>
            <person name="Aradska J."/>
            <person name="Bulat T."/>
            <person name="Smidak R."/>
            <person name="Sarate P."/>
            <person name="Gangsoo J."/>
            <person name="Sialana F."/>
            <person name="Bilban M."/>
            <person name="Lubec G."/>
        </authorList>
    </citation>
    <scope>NUCLEOTIDE SEQUENCE</scope>
    <source>
        <tissue evidence="6">Skin</tissue>
    </source>
</reference>
<keyword evidence="4 5" id="KW-0472">Membrane</keyword>
<evidence type="ECO:0008006" key="7">
    <source>
        <dbReference type="Google" id="ProtNLM"/>
    </source>
</evidence>
<protein>
    <recommendedName>
        <fullName evidence="7">Claudin</fullName>
    </recommendedName>
</protein>
<proteinExistence type="predicted"/>
<feature type="transmembrane region" description="Helical" evidence="5">
    <location>
        <begin position="160"/>
        <end position="186"/>
    </location>
</feature>
<feature type="transmembrane region" description="Helical" evidence="5">
    <location>
        <begin position="12"/>
        <end position="37"/>
    </location>
</feature>
<evidence type="ECO:0000256" key="1">
    <source>
        <dbReference type="ARBA" id="ARBA00004141"/>
    </source>
</evidence>
<accession>A0A0B6ZIV5</accession>
<evidence type="ECO:0000256" key="2">
    <source>
        <dbReference type="ARBA" id="ARBA00022692"/>
    </source>
</evidence>
<dbReference type="GO" id="GO:0016020">
    <property type="term" value="C:membrane"/>
    <property type="evidence" value="ECO:0007669"/>
    <property type="project" value="UniProtKB-SubCell"/>
</dbReference>
<sequence length="192" mass="20746">MGCIDLDKRFLLLVSSLACTFLASALVIIGLCTNNWVELRDRNLYRNDVIVHFGLHRVCWVNNNNCNNPGNDYDQQNALPAVQGILIAGGFLSVFATLITLFNLLCDRLGRSSGLISVGNAALACIAGVMILVGVIVFGVRVQVRTDYIITGYYEFFGFSFGLTVCAGILNIIAAIMSGVTGLSAAEKKFNI</sequence>
<dbReference type="PANTHER" id="PTHR21284:SF12">
    <property type="entry name" value="EG:80H7.2 PROTEIN"/>
    <property type="match status" value="1"/>
</dbReference>
<dbReference type="InterPro" id="IPR004031">
    <property type="entry name" value="PMP22/EMP/MP20/Claudin"/>
</dbReference>
<feature type="transmembrane region" description="Helical" evidence="5">
    <location>
        <begin position="118"/>
        <end position="140"/>
    </location>
</feature>
<dbReference type="PANTHER" id="PTHR21284">
    <property type="entry name" value="EG:80H7.2 PROTEIN"/>
    <property type="match status" value="1"/>
</dbReference>
<dbReference type="AlphaFoldDB" id="A0A0B6ZIV5"/>
<keyword evidence="3 5" id="KW-1133">Transmembrane helix</keyword>
<evidence type="ECO:0000256" key="3">
    <source>
        <dbReference type="ARBA" id="ARBA00022989"/>
    </source>
</evidence>
<evidence type="ECO:0000256" key="5">
    <source>
        <dbReference type="SAM" id="Phobius"/>
    </source>
</evidence>
<organism evidence="6">
    <name type="scientific">Arion vulgaris</name>
    <dbReference type="NCBI Taxonomy" id="1028688"/>
    <lineage>
        <taxon>Eukaryota</taxon>
        <taxon>Metazoa</taxon>
        <taxon>Spiralia</taxon>
        <taxon>Lophotrochozoa</taxon>
        <taxon>Mollusca</taxon>
        <taxon>Gastropoda</taxon>
        <taxon>Heterobranchia</taxon>
        <taxon>Euthyneura</taxon>
        <taxon>Panpulmonata</taxon>
        <taxon>Eupulmonata</taxon>
        <taxon>Stylommatophora</taxon>
        <taxon>Helicina</taxon>
        <taxon>Arionoidea</taxon>
        <taxon>Arionidae</taxon>
        <taxon>Arion</taxon>
    </lineage>
</organism>
<name>A0A0B6ZIV5_9EUPU</name>
<gene>
    <name evidence="6" type="primary">ORF65851</name>
</gene>
<dbReference type="Gene3D" id="1.20.140.150">
    <property type="match status" value="1"/>
</dbReference>
<evidence type="ECO:0000313" key="6">
    <source>
        <dbReference type="EMBL" id="CEK68302.1"/>
    </source>
</evidence>
<comment type="subcellular location">
    <subcellularLocation>
        <location evidence="1">Membrane</location>
        <topology evidence="1">Multi-pass membrane protein</topology>
    </subcellularLocation>
</comment>
<keyword evidence="2 5" id="KW-0812">Transmembrane</keyword>
<dbReference type="Pfam" id="PF00822">
    <property type="entry name" value="PMP22_Claudin"/>
    <property type="match status" value="1"/>
</dbReference>